<dbReference type="PROSITE" id="PS51318">
    <property type="entry name" value="TAT"/>
    <property type="match status" value="1"/>
</dbReference>
<dbReference type="KEGG" id="mva:Mvan_0998"/>
<sequence>MPSNTAAPPQASRRRRLLLAAVTAMVVGSVPTVSFPAAAQVPEFDLQAHRGGRGETTEESLRAFAKSLELGVSTLELDVVLTKDGQPLVWHDPVLQPEKCTDTGPAFAADAQYPYVGKLVHDLTLAQIRTLDCGKLLDDFPDAEVVTANKIATLPEVFGLADSYAADVRFNIETKIEADKPETSAGPREIVDAVLAAARSAGKLDRVEIQSFDWRTLPLVRHLEPSIPLVALWDETTWVPGSPWLAGIDPAVVGDPLTGATMVGAGIVSPGYSIPYGLTPDDPGFALVADRPFIERAHAMGLKVIPWTVNDEDTMRAQIVAGADGIITDYPALLRDVMTQLGLPLPPPYRRH</sequence>
<dbReference type="PROSITE" id="PS50007">
    <property type="entry name" value="PIPLC_X_DOMAIN"/>
    <property type="match status" value="1"/>
</dbReference>
<feature type="chain" id="PRO_5002638003" evidence="1">
    <location>
        <begin position="40"/>
        <end position="352"/>
    </location>
</feature>
<evidence type="ECO:0000256" key="1">
    <source>
        <dbReference type="SAM" id="SignalP"/>
    </source>
</evidence>
<dbReference type="SUPFAM" id="SSF51695">
    <property type="entry name" value="PLC-like phosphodiesterases"/>
    <property type="match status" value="1"/>
</dbReference>
<gene>
    <name evidence="3" type="ordered locus">Mvan_0998</name>
</gene>
<evidence type="ECO:0000313" key="3">
    <source>
        <dbReference type="EMBL" id="ABM11836.1"/>
    </source>
</evidence>
<dbReference type="AlphaFoldDB" id="A1T3T6"/>
<dbReference type="PROSITE" id="PS51704">
    <property type="entry name" value="GP_PDE"/>
    <property type="match status" value="1"/>
</dbReference>
<dbReference type="Pfam" id="PF03009">
    <property type="entry name" value="GDPD"/>
    <property type="match status" value="1"/>
</dbReference>
<dbReference type="EMBL" id="CP000511">
    <property type="protein sequence ID" value="ABM11836.1"/>
    <property type="molecule type" value="Genomic_DNA"/>
</dbReference>
<feature type="signal peptide" evidence="1">
    <location>
        <begin position="1"/>
        <end position="39"/>
    </location>
</feature>
<dbReference type="InterPro" id="IPR017946">
    <property type="entry name" value="PLC-like_Pdiesterase_TIM-brl"/>
</dbReference>
<organism evidence="3 4">
    <name type="scientific">Mycolicibacterium vanbaalenii (strain DSM 7251 / JCM 13017 / BCRC 16820 / KCTC 9966 / NRRL B-24157 / PYR-1)</name>
    <name type="common">Mycobacterium vanbaalenii</name>
    <dbReference type="NCBI Taxonomy" id="350058"/>
    <lineage>
        <taxon>Bacteria</taxon>
        <taxon>Bacillati</taxon>
        <taxon>Actinomycetota</taxon>
        <taxon>Actinomycetes</taxon>
        <taxon>Mycobacteriales</taxon>
        <taxon>Mycobacteriaceae</taxon>
        <taxon>Mycolicibacterium</taxon>
    </lineage>
</organism>
<dbReference type="InterPro" id="IPR006311">
    <property type="entry name" value="TAT_signal"/>
</dbReference>
<keyword evidence="4" id="KW-1185">Reference proteome</keyword>
<dbReference type="GO" id="GO:0006629">
    <property type="term" value="P:lipid metabolic process"/>
    <property type="evidence" value="ECO:0007669"/>
    <property type="project" value="InterPro"/>
</dbReference>
<reference evidence="3" key="1">
    <citation type="submission" date="2006-12" db="EMBL/GenBank/DDBJ databases">
        <title>Complete sequence of Mycobacterium vanbaalenii PYR-1.</title>
        <authorList>
            <consortium name="US DOE Joint Genome Institute"/>
            <person name="Copeland A."/>
            <person name="Lucas S."/>
            <person name="Lapidus A."/>
            <person name="Barry K."/>
            <person name="Detter J.C."/>
            <person name="Glavina del Rio T."/>
            <person name="Hammon N."/>
            <person name="Israni S."/>
            <person name="Dalin E."/>
            <person name="Tice H."/>
            <person name="Pitluck S."/>
            <person name="Singan V."/>
            <person name="Schmutz J."/>
            <person name="Larimer F."/>
            <person name="Land M."/>
            <person name="Hauser L."/>
            <person name="Kyrpides N."/>
            <person name="Anderson I.J."/>
            <person name="Miller C."/>
            <person name="Richardson P."/>
        </authorList>
    </citation>
    <scope>NUCLEOTIDE SEQUENCE [LARGE SCALE GENOMIC DNA]</scope>
    <source>
        <strain evidence="3">PYR-1</strain>
    </source>
</reference>
<dbReference type="HOGENOM" id="CLU_030006_7_0_11"/>
<dbReference type="PANTHER" id="PTHR46211">
    <property type="entry name" value="GLYCEROPHOSPHORYL DIESTER PHOSPHODIESTERASE"/>
    <property type="match status" value="1"/>
</dbReference>
<feature type="domain" description="GP-PDE" evidence="2">
    <location>
        <begin position="44"/>
        <end position="338"/>
    </location>
</feature>
<dbReference type="InterPro" id="IPR030395">
    <property type="entry name" value="GP_PDE_dom"/>
</dbReference>
<dbReference type="Gene3D" id="3.20.20.190">
    <property type="entry name" value="Phosphatidylinositol (PI) phosphodiesterase"/>
    <property type="match status" value="1"/>
</dbReference>
<dbReference type="CDD" id="cd08567">
    <property type="entry name" value="GDPD_SpGDE_like"/>
    <property type="match status" value="1"/>
</dbReference>
<dbReference type="Proteomes" id="UP000009159">
    <property type="component" value="Chromosome"/>
</dbReference>
<dbReference type="PANTHER" id="PTHR46211:SF14">
    <property type="entry name" value="GLYCEROPHOSPHODIESTER PHOSPHODIESTERASE"/>
    <property type="match status" value="1"/>
</dbReference>
<dbReference type="eggNOG" id="COG0584">
    <property type="taxonomic scope" value="Bacteria"/>
</dbReference>
<dbReference type="STRING" id="350058.Mvan_0998"/>
<evidence type="ECO:0000259" key="2">
    <source>
        <dbReference type="PROSITE" id="PS51704"/>
    </source>
</evidence>
<proteinExistence type="predicted"/>
<name>A1T3T6_MYCVP</name>
<evidence type="ECO:0000313" key="4">
    <source>
        <dbReference type="Proteomes" id="UP000009159"/>
    </source>
</evidence>
<dbReference type="GO" id="GO:0008081">
    <property type="term" value="F:phosphoric diester hydrolase activity"/>
    <property type="evidence" value="ECO:0007669"/>
    <property type="project" value="InterPro"/>
</dbReference>
<accession>A1T3T6</accession>
<keyword evidence="1" id="KW-0732">Signal</keyword>
<protein>
    <submittedName>
        <fullName evidence="3">Glycerophosphoryl diester phosphodiesterase</fullName>
    </submittedName>
</protein>